<evidence type="ECO:0000256" key="1">
    <source>
        <dbReference type="ARBA" id="ARBA00023125"/>
    </source>
</evidence>
<sequence length="320" mass="35193">MLLRQSDRHPIRSIGAADLLPYDLRLVRSLRNLGILTEREDLRDDGATVLQVVDDTLIAIDPETGACERHNDALDVQTFDIDITAICRAIREQSGLDGPGPTPISTRVWRLGRSSRHGRVAEICLVRRLREETAQEIVDHVRGAIDTESSVALISLGRSDLPTAVARQLDAMRMTVAVAEDLMGHAPGAPFALNLERIRLASSLPTVETRLVVDRTGRRVIFDGVELAVEPRDFDVFVLLAEESADAGGWVLRDSIAAALRASTGRDGNPEQVDRSINRLRDIFRKEQRLPGVPKNGFIETKPKVGCRLTLASSDIGFMA</sequence>
<feature type="domain" description="OmpR/PhoB-type" evidence="3">
    <location>
        <begin position="202"/>
        <end position="311"/>
    </location>
</feature>
<gene>
    <name evidence="4" type="ORF">IX56_01525</name>
</gene>
<dbReference type="GO" id="GO:0000160">
    <property type="term" value="P:phosphorelay signal transduction system"/>
    <property type="evidence" value="ECO:0007669"/>
    <property type="project" value="InterPro"/>
</dbReference>
<name>A0A099GNI3_9RHOB</name>
<dbReference type="Gene3D" id="1.10.10.10">
    <property type="entry name" value="Winged helix-like DNA-binding domain superfamily/Winged helix DNA-binding domain"/>
    <property type="match status" value="1"/>
</dbReference>
<reference evidence="4 5" key="1">
    <citation type="submission" date="2014-09" db="EMBL/GenBank/DDBJ databases">
        <authorList>
            <person name="McGinnis J.M."/>
            <person name="Wolfgang W.J."/>
        </authorList>
    </citation>
    <scope>NUCLEOTIDE SEQUENCE [LARGE SCALE GENOMIC DNA]</scope>
    <source>
        <strain evidence="4 5">5503</strain>
    </source>
</reference>
<feature type="DNA-binding region" description="OmpR/PhoB-type" evidence="2">
    <location>
        <begin position="202"/>
        <end position="311"/>
    </location>
</feature>
<dbReference type="PROSITE" id="PS51755">
    <property type="entry name" value="OMPR_PHOB"/>
    <property type="match status" value="1"/>
</dbReference>
<comment type="caution">
    <text evidence="4">The sequence shown here is derived from an EMBL/GenBank/DDBJ whole genome shotgun (WGS) entry which is preliminary data.</text>
</comment>
<evidence type="ECO:0000313" key="5">
    <source>
        <dbReference type="Proteomes" id="UP000029858"/>
    </source>
</evidence>
<dbReference type="GO" id="GO:0006355">
    <property type="term" value="P:regulation of DNA-templated transcription"/>
    <property type="evidence" value="ECO:0007669"/>
    <property type="project" value="InterPro"/>
</dbReference>
<accession>A0A099GNI3</accession>
<evidence type="ECO:0000313" key="4">
    <source>
        <dbReference type="EMBL" id="KGJ23628.1"/>
    </source>
</evidence>
<reference evidence="4 5" key="2">
    <citation type="submission" date="2014-10" db="EMBL/GenBank/DDBJ databases">
        <title>Paracoccus sanguinis sp. nov., isolated from clinical specimens of New York State patients.</title>
        <authorList>
            <person name="Mingle L.A."/>
            <person name="Cole J.A."/>
            <person name="Lapierre P."/>
            <person name="Musser K.A."/>
        </authorList>
    </citation>
    <scope>NUCLEOTIDE SEQUENCE [LARGE SCALE GENOMIC DNA]</scope>
    <source>
        <strain evidence="4 5">5503</strain>
    </source>
</reference>
<organism evidence="4 5">
    <name type="scientific">Paracoccus sanguinis</name>
    <dbReference type="NCBI Taxonomy" id="1545044"/>
    <lineage>
        <taxon>Bacteria</taxon>
        <taxon>Pseudomonadati</taxon>
        <taxon>Pseudomonadota</taxon>
        <taxon>Alphaproteobacteria</taxon>
        <taxon>Rhodobacterales</taxon>
        <taxon>Paracoccaceae</taxon>
        <taxon>Paracoccus</taxon>
    </lineage>
</organism>
<dbReference type="InterPro" id="IPR016032">
    <property type="entry name" value="Sig_transdc_resp-reg_C-effctor"/>
</dbReference>
<dbReference type="InterPro" id="IPR036388">
    <property type="entry name" value="WH-like_DNA-bd_sf"/>
</dbReference>
<evidence type="ECO:0000256" key="2">
    <source>
        <dbReference type="PROSITE-ProRule" id="PRU01091"/>
    </source>
</evidence>
<proteinExistence type="predicted"/>
<protein>
    <recommendedName>
        <fullName evidence="3">OmpR/PhoB-type domain-containing protein</fullName>
    </recommendedName>
</protein>
<dbReference type="EMBL" id="JRKQ01000003">
    <property type="protein sequence ID" value="KGJ23628.1"/>
    <property type="molecule type" value="Genomic_DNA"/>
</dbReference>
<dbReference type="InterPro" id="IPR001867">
    <property type="entry name" value="OmpR/PhoB-type_DNA-bd"/>
</dbReference>
<keyword evidence="1 2" id="KW-0238">DNA-binding</keyword>
<evidence type="ECO:0000259" key="3">
    <source>
        <dbReference type="PROSITE" id="PS51755"/>
    </source>
</evidence>
<dbReference type="GO" id="GO:0003677">
    <property type="term" value="F:DNA binding"/>
    <property type="evidence" value="ECO:0007669"/>
    <property type="project" value="UniProtKB-UniRule"/>
</dbReference>
<dbReference type="Proteomes" id="UP000029858">
    <property type="component" value="Unassembled WGS sequence"/>
</dbReference>
<dbReference type="AlphaFoldDB" id="A0A099GNI3"/>
<dbReference type="SUPFAM" id="SSF46894">
    <property type="entry name" value="C-terminal effector domain of the bipartite response regulators"/>
    <property type="match status" value="1"/>
</dbReference>